<keyword evidence="1" id="KW-1133">Transmembrane helix</keyword>
<protein>
    <submittedName>
        <fullName evidence="3">DUF4342 domain-containing protein</fullName>
    </submittedName>
</protein>
<sequence>MATITLEQVDLLMQRANVSYTEAKEALERCNGDVVEALLYLEKAEKINLPKSAASNVDKLTSLIDKLNATTFIMKKKEKVYVNVPLSVALIAIILCFHVSILAIIIAIIFGVRISIIGENDIANKINSTIDELKK</sequence>
<dbReference type="AlphaFoldDB" id="A0A9E2KD31"/>
<dbReference type="EMBL" id="JAHLFQ010000141">
    <property type="protein sequence ID" value="MBU3804358.1"/>
    <property type="molecule type" value="Genomic_DNA"/>
</dbReference>
<reference evidence="3" key="2">
    <citation type="submission" date="2021-04" db="EMBL/GenBank/DDBJ databases">
        <authorList>
            <person name="Gilroy R."/>
        </authorList>
    </citation>
    <scope>NUCLEOTIDE SEQUENCE</scope>
    <source>
        <strain evidence="3">B5-657</strain>
    </source>
</reference>
<keyword evidence="1" id="KW-0812">Transmembrane</keyword>
<keyword evidence="1" id="KW-0472">Membrane</keyword>
<comment type="caution">
    <text evidence="3">The sequence shown here is derived from an EMBL/GenBank/DDBJ whole genome shotgun (WGS) entry which is preliminary data.</text>
</comment>
<feature type="domain" description="DUF4342" evidence="2">
    <location>
        <begin position="52"/>
        <end position="116"/>
    </location>
</feature>
<dbReference type="CDD" id="cd14360">
    <property type="entry name" value="UBA_NAC_like_bac"/>
    <property type="match status" value="1"/>
</dbReference>
<evidence type="ECO:0000259" key="2">
    <source>
        <dbReference type="Pfam" id="PF14242"/>
    </source>
</evidence>
<dbReference type="InterPro" id="IPR009060">
    <property type="entry name" value="UBA-like_sf"/>
</dbReference>
<evidence type="ECO:0000256" key="1">
    <source>
        <dbReference type="SAM" id="Phobius"/>
    </source>
</evidence>
<evidence type="ECO:0000313" key="3">
    <source>
        <dbReference type="EMBL" id="MBU3804358.1"/>
    </source>
</evidence>
<name>A0A9E2KD31_9FIRM</name>
<dbReference type="Gene3D" id="1.10.8.10">
    <property type="entry name" value="DNA helicase RuvA subunit, C-terminal domain"/>
    <property type="match status" value="1"/>
</dbReference>
<gene>
    <name evidence="3" type="ORF">H9872_06350</name>
</gene>
<reference evidence="3" key="1">
    <citation type="journal article" date="2021" name="PeerJ">
        <title>Extensive microbial diversity within the chicken gut microbiome revealed by metagenomics and culture.</title>
        <authorList>
            <person name="Gilroy R."/>
            <person name="Ravi A."/>
            <person name="Getino M."/>
            <person name="Pursley I."/>
            <person name="Horton D.L."/>
            <person name="Alikhan N.F."/>
            <person name="Baker D."/>
            <person name="Gharbi K."/>
            <person name="Hall N."/>
            <person name="Watson M."/>
            <person name="Adriaenssens E.M."/>
            <person name="Foster-Nyarko E."/>
            <person name="Jarju S."/>
            <person name="Secka A."/>
            <person name="Antonio M."/>
            <person name="Oren A."/>
            <person name="Chaudhuri R.R."/>
            <person name="La Ragione R."/>
            <person name="Hildebrand F."/>
            <person name="Pallen M.J."/>
        </authorList>
    </citation>
    <scope>NUCLEOTIDE SEQUENCE</scope>
    <source>
        <strain evidence="3">B5-657</strain>
    </source>
</reference>
<dbReference type="InterPro" id="IPR025642">
    <property type="entry name" value="DUF4342"/>
</dbReference>
<accession>A0A9E2KD31</accession>
<dbReference type="Proteomes" id="UP000824229">
    <property type="component" value="Unassembled WGS sequence"/>
</dbReference>
<dbReference type="Pfam" id="PF14242">
    <property type="entry name" value="DUF4342"/>
    <property type="match status" value="1"/>
</dbReference>
<dbReference type="SUPFAM" id="SSF46934">
    <property type="entry name" value="UBA-like"/>
    <property type="match status" value="1"/>
</dbReference>
<feature type="transmembrane region" description="Helical" evidence="1">
    <location>
        <begin position="84"/>
        <end position="110"/>
    </location>
</feature>
<evidence type="ECO:0000313" key="4">
    <source>
        <dbReference type="Proteomes" id="UP000824229"/>
    </source>
</evidence>
<organism evidence="3 4">
    <name type="scientific">Candidatus Cellulosilyticum pullistercoris</name>
    <dbReference type="NCBI Taxonomy" id="2838521"/>
    <lineage>
        <taxon>Bacteria</taxon>
        <taxon>Bacillati</taxon>
        <taxon>Bacillota</taxon>
        <taxon>Clostridia</taxon>
        <taxon>Lachnospirales</taxon>
        <taxon>Cellulosilyticaceae</taxon>
        <taxon>Cellulosilyticum</taxon>
    </lineage>
</organism>
<proteinExistence type="predicted"/>